<dbReference type="Pfam" id="PF06605">
    <property type="entry name" value="Prophage_tail"/>
    <property type="match status" value="1"/>
</dbReference>
<protein>
    <recommendedName>
        <fullName evidence="1">Tail spike domain-containing protein</fullName>
    </recommendedName>
</protein>
<evidence type="ECO:0000313" key="2">
    <source>
        <dbReference type="EMBL" id="RNL50763.1"/>
    </source>
</evidence>
<comment type="caution">
    <text evidence="2">The sequence shown here is derived from an EMBL/GenBank/DDBJ whole genome shotgun (WGS) entry which is preliminary data.</text>
</comment>
<evidence type="ECO:0000259" key="1">
    <source>
        <dbReference type="Pfam" id="PF06605"/>
    </source>
</evidence>
<gene>
    <name evidence="2" type="ORF">D7004_17905</name>
</gene>
<dbReference type="Proteomes" id="UP000274046">
    <property type="component" value="Unassembled WGS sequence"/>
</dbReference>
<accession>A0A3N0BQ50</accession>
<sequence length="1602" mass="172463">MNNTLDIYRQGSVIATIDIDENTVFNGKLPGTELISCPITSVQILNLQEEDYIIHRGAAYKIRILPDIDKDSESLASSYRINFLARFYDLLDTYVQHLGAKRFSYYGSASDHLQVLIDSANLNDNGWTIGTVDATAELNLDYDWTFIRPALDQIAQAFGLEWNANGTTINMVATVGNDTGLVFEVGRGKGLHQISRSSDTSKEKINRVYGIGGTRNIDSTYRGGTEPNLVFEERYVETAGVTNGTERVREGKYENLELFPKFEGVVNGVSFVADNTGKITSATIQDPNINFDLMANLQEGVKPKVSFLTGPVTGIDFEISGFDLATKSIMLIPFTDTTGYYFPSATSKPELGDKFTLIDLRMPSAYQATWEAKLKAETLKFLNENDKQRLLFAVKPDEKHLRDNNILLNCGDRGTVLDDDFSVNEILRFTEISYPLVNEFDVNGVIGNEIVFDQSVKQYAAVLNNIKQIAQITAKGIIQSKRSAQALRQLEGSIFDTDGMFDSSKLNVGVLTAVLGIFGVRSQNFVLSNVRMVDNVGGNANAISISGGQLIHLELSNAGTGGDTWTMTELNQSGLTPTNLYYIYAKCSKTSQVGSWIVSTAQIKPDYVPGFYHFLAGVIYPVNAGFRDTEFTYGITDITGNRIKTGTIAGRNGALEINLETGTIKGDITFVGSSLSNINNIQSTANLGVTNAQNAQNSANSANSVAVNAANAASTAQASANTANNILANIANDNILAASEKPDVLKEYNIIVSEKPIIIIQAGQYVISATAYDNNYAALINYLNPLLSAMGSDDAINGATFRQYFTNYYTEKVSLLSAIALKAKQLADAAQASANTAINNAQAVQNNLSALQNGLGGLAYANAIQLAQLGDTIIQGGYIKSVLLDVNAIVVTGGLATQSFAQNVAANAGSNALTNATNLVNSLQIGGVNQFKKTTPLGGGSLIAYHINDSNNPENLFVSNGLWAVGRPDGTAVTIRLLYVISEPGLYTVSGWMRSNGSPNVSIDISDINGYNTALVNNVWTRFEATINVTNYDAVIYNFLDFTFNQYAYFYVKDLKIEKGNKATAWSPSPDDVANNAATLAQIAQNAATNYATSQSAYEREIAKSYADGKVTAEEVARITQAAANLADAKADSQTKFINAVNNANGYTEGRINDVVQYANGYTEGRINDVVQYADSVATTKANAAQTAAIASASSYAQSVANTAQSNAQTAAQNLVADLSIGAQNLLNDGNFERGTTTLGSGFGYIGAPGFISGLPGSTRCYNIDGSGDRTGNLSHNSIPTIPGQQYTISWDMIWNISGASFQSSSYFGSAGAYYFIPFNQYARNVWTRCFYTFTAPGNYIDFIRFGFYTPTYSWLQVDNIKVEKGNKPTAYSLSIDDTQGAINTAQAAANAANSAYATLTANLKSLAYLDVVEAAKLGSTVITGGMLSNNLIDTNYIRTNVINAGYIESLEVVSKSIRTANPGTKRFEATQTTNSAILYDAANNALVEIDDDSAIERVRIDGTIEYGAGISVKSASNLKRSTLGSSGLNVYYNGDSRHTIGVAPLSDYGYVKLDCTGGFEINDGGGFRSGKSATVPYKNHAGENKYMLFVRGVMIDENFIP</sequence>
<feature type="domain" description="Tail spike" evidence="1">
    <location>
        <begin position="87"/>
        <end position="223"/>
    </location>
</feature>
<dbReference type="Gene3D" id="2.60.120.260">
    <property type="entry name" value="Galactose-binding domain-like"/>
    <property type="match status" value="1"/>
</dbReference>
<reference evidence="2 3" key="1">
    <citation type="submission" date="2018-10" db="EMBL/GenBank/DDBJ databases">
        <title>Genome sequencing of Pedobacter jejuensis TNB23.</title>
        <authorList>
            <person name="Cho Y.-J."/>
            <person name="Cho A."/>
            <person name="Kim O.-S."/>
        </authorList>
    </citation>
    <scope>NUCLEOTIDE SEQUENCE [LARGE SCALE GENOMIC DNA]</scope>
    <source>
        <strain evidence="2 3">TNB23</strain>
    </source>
</reference>
<evidence type="ECO:0000313" key="3">
    <source>
        <dbReference type="Proteomes" id="UP000274046"/>
    </source>
</evidence>
<organism evidence="2 3">
    <name type="scientific">Pedobacter jejuensis</name>
    <dbReference type="NCBI Taxonomy" id="1268550"/>
    <lineage>
        <taxon>Bacteria</taxon>
        <taxon>Pseudomonadati</taxon>
        <taxon>Bacteroidota</taxon>
        <taxon>Sphingobacteriia</taxon>
        <taxon>Sphingobacteriales</taxon>
        <taxon>Sphingobacteriaceae</taxon>
        <taxon>Pedobacter</taxon>
    </lineage>
</organism>
<keyword evidence="3" id="KW-1185">Reference proteome</keyword>
<dbReference type="OrthoDB" id="1031347at2"/>
<proteinExistence type="predicted"/>
<dbReference type="InterPro" id="IPR010572">
    <property type="entry name" value="Tail_dom"/>
</dbReference>
<dbReference type="EMBL" id="RBEE01000043">
    <property type="protein sequence ID" value="RNL50763.1"/>
    <property type="molecule type" value="Genomic_DNA"/>
</dbReference>
<name>A0A3N0BQ50_9SPHI</name>
<dbReference type="RefSeq" id="WP_123207189.1">
    <property type="nucleotide sequence ID" value="NZ_RBEE01000043.1"/>
</dbReference>